<gene>
    <name evidence="2" type="ORF">KDL28_08985</name>
</gene>
<reference evidence="2" key="1">
    <citation type="submission" date="2021-04" db="EMBL/GenBank/DDBJ databases">
        <title>Pseudonocardia sp. nov., isolated from sandy soil of mangrove forest.</title>
        <authorList>
            <person name="Zan Z."/>
            <person name="Huang R."/>
            <person name="Liu W."/>
        </authorList>
    </citation>
    <scope>NUCLEOTIDE SEQUENCE</scope>
    <source>
        <strain evidence="2">S2-4</strain>
    </source>
</reference>
<feature type="compositionally biased region" description="Low complexity" evidence="1">
    <location>
        <begin position="137"/>
        <end position="158"/>
    </location>
</feature>
<dbReference type="Proteomes" id="UP001165283">
    <property type="component" value="Unassembled WGS sequence"/>
</dbReference>
<evidence type="ECO:0008006" key="4">
    <source>
        <dbReference type="Google" id="ProtNLM"/>
    </source>
</evidence>
<feature type="compositionally biased region" description="Pro residues" evidence="1">
    <location>
        <begin position="127"/>
        <end position="136"/>
    </location>
</feature>
<proteinExistence type="predicted"/>
<evidence type="ECO:0000256" key="1">
    <source>
        <dbReference type="SAM" id="MobiDB-lite"/>
    </source>
</evidence>
<comment type="caution">
    <text evidence="2">The sequence shown here is derived from an EMBL/GenBank/DDBJ whole genome shotgun (WGS) entry which is preliminary data.</text>
</comment>
<feature type="region of interest" description="Disordered" evidence="1">
    <location>
        <begin position="126"/>
        <end position="210"/>
    </location>
</feature>
<name>A0ABT0ZWT3_9PSEU</name>
<accession>A0ABT0ZWT3</accession>
<protein>
    <recommendedName>
        <fullName evidence="4">Copper(I)-binding protein</fullName>
    </recommendedName>
</protein>
<dbReference type="Gene3D" id="2.60.40.1890">
    <property type="entry name" value="PCu(A)C copper chaperone"/>
    <property type="match status" value="2"/>
</dbReference>
<dbReference type="EMBL" id="JAGSOV010000020">
    <property type="protein sequence ID" value="MCO1655186.1"/>
    <property type="molecule type" value="Genomic_DNA"/>
</dbReference>
<dbReference type="InterPro" id="IPR007410">
    <property type="entry name" value="LpqE-like"/>
</dbReference>
<keyword evidence="3" id="KW-1185">Reference proteome</keyword>
<dbReference type="InterPro" id="IPR036182">
    <property type="entry name" value="PCuAC_sf"/>
</dbReference>
<dbReference type="RefSeq" id="WP_252436967.1">
    <property type="nucleotide sequence ID" value="NZ_JAGSOV010000020.1"/>
</dbReference>
<organism evidence="2 3">
    <name type="scientific">Pseudonocardia humida</name>
    <dbReference type="NCBI Taxonomy" id="2800819"/>
    <lineage>
        <taxon>Bacteria</taxon>
        <taxon>Bacillati</taxon>
        <taxon>Actinomycetota</taxon>
        <taxon>Actinomycetes</taxon>
        <taxon>Pseudonocardiales</taxon>
        <taxon>Pseudonocardiaceae</taxon>
        <taxon>Pseudonocardia</taxon>
    </lineage>
</organism>
<dbReference type="Pfam" id="PF04314">
    <property type="entry name" value="PCuAC"/>
    <property type="match status" value="1"/>
</dbReference>
<sequence length="262" mass="25536">MSRKPHVRPTGAAAVAAAVIGAITLAGCGAGQITQTAGQVAAVGGASADVGQIAVRDVSIAFAEDGEGATRYPPGGAAPLQMSIVNFGSGPDRLVSASSPVAASVQVSGETEIEAGQVLVVEGELPAPAPSAPAPTPTGTAAPGATTAPGAPGAAATPTPIPGLPSRTVAPTGEPNAVGADQPTLSAQPTAGGFDPAGPGQGTVEDPNAVDEGTRVVLTGLREEVRAGLTYPLVLRFERAGEVRIDVPVANTTATREAEHGE</sequence>
<dbReference type="PROSITE" id="PS51257">
    <property type="entry name" value="PROKAR_LIPOPROTEIN"/>
    <property type="match status" value="1"/>
</dbReference>
<evidence type="ECO:0000313" key="3">
    <source>
        <dbReference type="Proteomes" id="UP001165283"/>
    </source>
</evidence>
<evidence type="ECO:0000313" key="2">
    <source>
        <dbReference type="EMBL" id="MCO1655186.1"/>
    </source>
</evidence>